<proteinExistence type="inferred from homology"/>
<dbReference type="NCBIfam" id="TIGR01440">
    <property type="entry name" value="TIGR01440 family protein"/>
    <property type="match status" value="1"/>
</dbReference>
<sequence length="181" mass="20276">MNIEKIRDEIHVIMNQWKDQNVVRPNKLFLIGCSTSEIAGKRIGTSGSTELAQVIYDELNAFKRDTGVNLAFQCCEHLNRAIVIERDVLDRFGLEEVNAVPHPEAGGAMASYAYRQMDEPVLVESIKAEYGMDLGDTFIGMHLKPVVVPLRLKQKSLGHAHVTFAITRPKLIGGERAKYQI</sequence>
<evidence type="ECO:0000256" key="1">
    <source>
        <dbReference type="HAMAP-Rule" id="MF_00800"/>
    </source>
</evidence>
<gene>
    <name evidence="2" type="ORF">SAMN05216362_13427</name>
</gene>
<comment type="similarity">
    <text evidence="1">Belongs to the UPF0340 family.</text>
</comment>
<dbReference type="InterPro" id="IPR028345">
    <property type="entry name" value="Antibiotic_NAT-like"/>
</dbReference>
<evidence type="ECO:0000313" key="2">
    <source>
        <dbReference type="EMBL" id="SEQ92301.1"/>
    </source>
</evidence>
<keyword evidence="3" id="KW-1185">Reference proteome</keyword>
<dbReference type="STRING" id="571933.SAMN05216362_13427"/>
<dbReference type="Gene3D" id="3.40.50.10360">
    <property type="entry name" value="Hypothetical protein TT1679"/>
    <property type="match status" value="1"/>
</dbReference>
<dbReference type="HAMAP" id="MF_00800">
    <property type="entry name" value="UPF0340"/>
    <property type="match status" value="1"/>
</dbReference>
<dbReference type="EMBL" id="FOES01000034">
    <property type="protein sequence ID" value="SEQ92301.1"/>
    <property type="molecule type" value="Genomic_DNA"/>
</dbReference>
<dbReference type="PIRSF" id="PIRSF007510">
    <property type="entry name" value="UCP007510"/>
    <property type="match status" value="1"/>
</dbReference>
<organism evidence="2 3">
    <name type="scientific">Piscibacillus halophilus</name>
    <dbReference type="NCBI Taxonomy" id="571933"/>
    <lineage>
        <taxon>Bacteria</taxon>
        <taxon>Bacillati</taxon>
        <taxon>Bacillota</taxon>
        <taxon>Bacilli</taxon>
        <taxon>Bacillales</taxon>
        <taxon>Bacillaceae</taxon>
        <taxon>Piscibacillus</taxon>
    </lineage>
</organism>
<dbReference type="InterPro" id="IPR006340">
    <property type="entry name" value="DUF436"/>
</dbReference>
<dbReference type="Proteomes" id="UP000199427">
    <property type="component" value="Unassembled WGS sequence"/>
</dbReference>
<dbReference type="Pfam" id="PF04260">
    <property type="entry name" value="DUF436"/>
    <property type="match status" value="1"/>
</dbReference>
<accession>A0A1H9JZA7</accession>
<evidence type="ECO:0000313" key="3">
    <source>
        <dbReference type="Proteomes" id="UP000199427"/>
    </source>
</evidence>
<dbReference type="SUPFAM" id="SSF110710">
    <property type="entry name" value="TTHA0583/YokD-like"/>
    <property type="match status" value="1"/>
</dbReference>
<dbReference type="AlphaFoldDB" id="A0A1H9JZA7"/>
<name>A0A1H9JZA7_9BACI</name>
<reference evidence="2 3" key="1">
    <citation type="submission" date="2016-10" db="EMBL/GenBank/DDBJ databases">
        <authorList>
            <person name="de Groot N.N."/>
        </authorList>
    </citation>
    <scope>NUCLEOTIDE SEQUENCE [LARGE SCALE GENOMIC DNA]</scope>
    <source>
        <strain evidence="2 3">DSM 21633</strain>
    </source>
</reference>
<protein>
    <recommendedName>
        <fullName evidence="1">UPF0340 protein SAMN05216362_13427</fullName>
    </recommendedName>
</protein>